<dbReference type="SUPFAM" id="SSF110296">
    <property type="entry name" value="Oligoxyloglucan reducing end-specific cellobiohydrolase"/>
    <property type="match status" value="3"/>
</dbReference>
<gene>
    <name evidence="2" type="ORF">A2151_05345</name>
</gene>
<accession>A0A1F6TSD3</accession>
<evidence type="ECO:0008006" key="4">
    <source>
        <dbReference type="Google" id="ProtNLM"/>
    </source>
</evidence>
<dbReference type="EMBL" id="MFSU01000039">
    <property type="protein sequence ID" value="OGI48053.1"/>
    <property type="molecule type" value="Genomic_DNA"/>
</dbReference>
<dbReference type="InterPro" id="IPR015943">
    <property type="entry name" value="WD40/YVTN_repeat-like_dom_sf"/>
</dbReference>
<feature type="signal peptide" evidence="1">
    <location>
        <begin position="1"/>
        <end position="27"/>
    </location>
</feature>
<evidence type="ECO:0000313" key="3">
    <source>
        <dbReference type="Proteomes" id="UP000178885"/>
    </source>
</evidence>
<dbReference type="NCBIfam" id="NF041770">
    <property type="entry name" value="CFI_box_CTERM"/>
    <property type="match status" value="1"/>
</dbReference>
<dbReference type="PANTHER" id="PTHR43739:SF5">
    <property type="entry name" value="EXO-ALPHA-SIALIDASE"/>
    <property type="match status" value="1"/>
</dbReference>
<dbReference type="InterPro" id="IPR049886">
    <property type="entry name" value="CFI_box_CTERM_dom"/>
</dbReference>
<evidence type="ECO:0000256" key="1">
    <source>
        <dbReference type="SAM" id="SignalP"/>
    </source>
</evidence>
<dbReference type="Proteomes" id="UP000178885">
    <property type="component" value="Unassembled WGS sequence"/>
</dbReference>
<sequence>MARERCVVKFLQALTLGALCASVPARAWVKTGGPLGGLGYDVRIHPADKAVMFFSDNNSGVNKSADGGATWSETNSGIDIRAGATADAVPIFSLTVDPNDPNRLWAGTQGEGANFGVYLSTDGGANWTKKVTGIALGADIGLVFRGFTVQAGDSNVVYAMAEVPTTTQGKEFNRTKGRIYKTVDGGANWTLVWSGDSLARYLIVHPTSANTLYASTGIFDREAFNFDCTTGNGGGVGVLKSTDGGAAWSQINTGLTDLYVGSLRMHPTDPQAMFAATGNNACSWSGASVVSGLFKTTDGGATWSKVVANDIMTAVAFAPSDPNVIYAGSASAFYRSSNGGASFTSYGKPQGSWGPAGIRAGVPIDITVDPNDANTLYANNYGGGVFRSTDGAQTWAAWSKGASGADIRDLDVGDAGGARVYAIGRSGPFVSIDGGATWVGIANGDAAGTPEWYAIKQKPDDTDVVLLADEHQGMIFRSTDGGANFITVLTHPQAEASSLNTRQGFKALVFAPSSTQVVYAGLAKDRSTLATSAPVGTVIYKSSDAGASWTAMASAVDGKNVNALAVARTDPNLVYAVTGGASTTGGAYKTTDGGANWSLLAALGTRDLRAVAVDPSDSQTLYVGEENGGVWKSGDGGTTWAGPLNTGFSSGNPSIRGIVVDPTNRQIVYAADWTSGVYRSTDGGATWAPYADASMTGLSMRAVKDIAISSDGAVVYAATQGGGVFREGAPTVVSTGGTTTSGSTAAGGGGGGGCFIATAAYGSYLAPDVKVLRDFRDRHLLTNSPGRSFTRLYYRYAPPIADYISAHPALRALARAALTPVVYSVKYPHWSATMILVSLVVFAARLRGRVRGAHAK</sequence>
<dbReference type="CDD" id="cd15482">
    <property type="entry name" value="Sialidase_non-viral"/>
    <property type="match status" value="2"/>
</dbReference>
<dbReference type="AlphaFoldDB" id="A0A1F6TSD3"/>
<dbReference type="InterPro" id="IPR052025">
    <property type="entry name" value="Xyloglucanase_GH74"/>
</dbReference>
<keyword evidence="1" id="KW-0732">Signal</keyword>
<feature type="chain" id="PRO_5009526820" description="Sortilin N-terminal domain-containing protein" evidence="1">
    <location>
        <begin position="28"/>
        <end position="856"/>
    </location>
</feature>
<protein>
    <recommendedName>
        <fullName evidence="4">Sortilin N-terminal domain-containing protein</fullName>
    </recommendedName>
</protein>
<evidence type="ECO:0000313" key="2">
    <source>
        <dbReference type="EMBL" id="OGI48053.1"/>
    </source>
</evidence>
<organism evidence="2 3">
    <name type="scientific">Candidatus Muproteobacteria bacterium RBG_16_65_34</name>
    <dbReference type="NCBI Taxonomy" id="1817760"/>
    <lineage>
        <taxon>Bacteria</taxon>
        <taxon>Pseudomonadati</taxon>
        <taxon>Pseudomonadota</taxon>
        <taxon>Candidatus Muproteobacteria</taxon>
    </lineage>
</organism>
<proteinExistence type="predicted"/>
<dbReference type="Gene3D" id="2.130.10.10">
    <property type="entry name" value="YVTN repeat-like/Quinoprotein amine dehydrogenase"/>
    <property type="match status" value="6"/>
</dbReference>
<dbReference type="GO" id="GO:0010411">
    <property type="term" value="P:xyloglucan metabolic process"/>
    <property type="evidence" value="ECO:0007669"/>
    <property type="project" value="TreeGrafter"/>
</dbReference>
<reference evidence="2 3" key="1">
    <citation type="journal article" date="2016" name="Nat. Commun.">
        <title>Thousands of microbial genomes shed light on interconnected biogeochemical processes in an aquifer system.</title>
        <authorList>
            <person name="Anantharaman K."/>
            <person name="Brown C.T."/>
            <person name="Hug L.A."/>
            <person name="Sharon I."/>
            <person name="Castelle C.J."/>
            <person name="Probst A.J."/>
            <person name="Thomas B.C."/>
            <person name="Singh A."/>
            <person name="Wilkins M.J."/>
            <person name="Karaoz U."/>
            <person name="Brodie E.L."/>
            <person name="Williams K.H."/>
            <person name="Hubbard S.S."/>
            <person name="Banfield J.F."/>
        </authorList>
    </citation>
    <scope>NUCLEOTIDE SEQUENCE [LARGE SCALE GENOMIC DNA]</scope>
</reference>
<comment type="caution">
    <text evidence="2">The sequence shown here is derived from an EMBL/GenBank/DDBJ whole genome shotgun (WGS) entry which is preliminary data.</text>
</comment>
<dbReference type="PANTHER" id="PTHR43739">
    <property type="entry name" value="XYLOGLUCANASE (EUROFUNG)"/>
    <property type="match status" value="1"/>
</dbReference>
<name>A0A1F6TSD3_9PROT</name>